<dbReference type="GO" id="GO:0016301">
    <property type="term" value="F:kinase activity"/>
    <property type="evidence" value="ECO:0007669"/>
    <property type="project" value="UniProtKB-KW"/>
</dbReference>
<dbReference type="AlphaFoldDB" id="K1SAS5"/>
<gene>
    <name evidence="1" type="ORF">LEA_17687</name>
</gene>
<name>K1SAS5_9ZZZZ</name>
<feature type="non-terminal residue" evidence="1">
    <location>
        <position position="202"/>
    </location>
</feature>
<sequence length="202" mass="22718">MKGMKRKFFLKRMWNFVVVMLIPALLLVAVTTYMTLVTQMHRMTQDNERGIEAVRSNISLVLDSVLAQNSYMTGMTRTNMVLNKALKRESLSYTDAIYLRSLVSSLNSMTNAYDYVDSVLIYIDGYDRALTSSGLVNLSADDYSGWYSVYSSMSDTERTCIAPVVVNAGKASERRQLVVCARMLTMEGCVAVTLNISHLQEI</sequence>
<dbReference type="EMBL" id="AJWY01012113">
    <property type="protein sequence ID" value="EKC50865.1"/>
    <property type="molecule type" value="Genomic_DNA"/>
</dbReference>
<comment type="caution">
    <text evidence="1">The sequence shown here is derived from an EMBL/GenBank/DDBJ whole genome shotgun (WGS) entry which is preliminary data.</text>
</comment>
<reference evidence="1" key="1">
    <citation type="journal article" date="2013" name="Environ. Microbiol.">
        <title>Microbiota from the distal guts of lean and obese adolescents exhibit partial functional redundancy besides clear differences in community structure.</title>
        <authorList>
            <person name="Ferrer M."/>
            <person name="Ruiz A."/>
            <person name="Lanza F."/>
            <person name="Haange S.B."/>
            <person name="Oberbach A."/>
            <person name="Till H."/>
            <person name="Bargiela R."/>
            <person name="Campoy C."/>
            <person name="Segura M.T."/>
            <person name="Richter M."/>
            <person name="von Bergen M."/>
            <person name="Seifert J."/>
            <person name="Suarez A."/>
        </authorList>
    </citation>
    <scope>NUCLEOTIDE SEQUENCE</scope>
</reference>
<protein>
    <submittedName>
        <fullName evidence="1">Two-component sensor kinase YesM</fullName>
    </submittedName>
</protein>
<keyword evidence="1" id="KW-0418">Kinase</keyword>
<evidence type="ECO:0000313" key="1">
    <source>
        <dbReference type="EMBL" id="EKC50865.1"/>
    </source>
</evidence>
<organism evidence="1">
    <name type="scientific">human gut metagenome</name>
    <dbReference type="NCBI Taxonomy" id="408170"/>
    <lineage>
        <taxon>unclassified sequences</taxon>
        <taxon>metagenomes</taxon>
        <taxon>organismal metagenomes</taxon>
    </lineage>
</organism>
<proteinExistence type="predicted"/>
<keyword evidence="1" id="KW-0808">Transferase</keyword>
<accession>K1SAS5</accession>